<organism evidence="6 7">
    <name type="scientific">Malassezia globosa (strain ATCC MYA-4612 / CBS 7966)</name>
    <name type="common">Dandruff-associated fungus</name>
    <dbReference type="NCBI Taxonomy" id="425265"/>
    <lineage>
        <taxon>Eukaryota</taxon>
        <taxon>Fungi</taxon>
        <taxon>Dikarya</taxon>
        <taxon>Basidiomycota</taxon>
        <taxon>Ustilaginomycotina</taxon>
        <taxon>Malasseziomycetes</taxon>
        <taxon>Malasseziales</taxon>
        <taxon>Malasseziaceae</taxon>
        <taxon>Malassezia</taxon>
    </lineage>
</organism>
<protein>
    <recommendedName>
        <fullName evidence="8">Major facilitator superfamily (MFS) profile domain-containing protein</fullName>
    </recommendedName>
</protein>
<dbReference type="SUPFAM" id="SSF103473">
    <property type="entry name" value="MFS general substrate transporter"/>
    <property type="match status" value="1"/>
</dbReference>
<proteinExistence type="predicted"/>
<keyword evidence="2 5" id="KW-0812">Transmembrane</keyword>
<accession>A8Q2U5</accession>
<evidence type="ECO:0000256" key="3">
    <source>
        <dbReference type="ARBA" id="ARBA00022989"/>
    </source>
</evidence>
<dbReference type="GO" id="GO:0005886">
    <property type="term" value="C:plasma membrane"/>
    <property type="evidence" value="ECO:0007669"/>
    <property type="project" value="TreeGrafter"/>
</dbReference>
<reference evidence="6 7" key="1">
    <citation type="journal article" date="2007" name="Proc. Natl. Acad. Sci. U.S.A.">
        <title>Dandruff-associated Malassezia genomes reveal convergent and divergent virulence traits shared with plant and human fungal pathogens.</title>
        <authorList>
            <person name="Xu J."/>
            <person name="Saunders C.W."/>
            <person name="Hu P."/>
            <person name="Grant R.A."/>
            <person name="Boekhout T."/>
            <person name="Kuramae E.E."/>
            <person name="Kronstad J.W."/>
            <person name="Deangelis Y.M."/>
            <person name="Reeder N.L."/>
            <person name="Johnstone K.R."/>
            <person name="Leland M."/>
            <person name="Fieno A.M."/>
            <person name="Begley W.M."/>
            <person name="Sun Y."/>
            <person name="Lacey M.P."/>
            <person name="Chaudhary T."/>
            <person name="Keough T."/>
            <person name="Chu L."/>
            <person name="Sears R."/>
            <person name="Yuan B."/>
            <person name="Dawson T.L.Jr."/>
        </authorList>
    </citation>
    <scope>NUCLEOTIDE SEQUENCE [LARGE SCALE GENOMIC DNA]</scope>
    <source>
        <strain evidence="7">ATCC MYA-4612 / CBS 7966</strain>
    </source>
</reference>
<feature type="transmembrane region" description="Helical" evidence="5">
    <location>
        <begin position="252"/>
        <end position="274"/>
    </location>
</feature>
<dbReference type="GO" id="GO:0022857">
    <property type="term" value="F:transmembrane transporter activity"/>
    <property type="evidence" value="ECO:0007669"/>
    <property type="project" value="InterPro"/>
</dbReference>
<evidence type="ECO:0000313" key="7">
    <source>
        <dbReference type="Proteomes" id="UP000008837"/>
    </source>
</evidence>
<feature type="transmembrane region" description="Helical" evidence="5">
    <location>
        <begin position="124"/>
        <end position="141"/>
    </location>
</feature>
<feature type="transmembrane region" description="Helical" evidence="5">
    <location>
        <begin position="28"/>
        <end position="48"/>
    </location>
</feature>
<dbReference type="VEuPathDB" id="FungiDB:MGL_2237"/>
<dbReference type="GeneID" id="5854748"/>
<evidence type="ECO:0000256" key="4">
    <source>
        <dbReference type="ARBA" id="ARBA00023136"/>
    </source>
</evidence>
<evidence type="ECO:0008006" key="8">
    <source>
        <dbReference type="Google" id="ProtNLM"/>
    </source>
</evidence>
<keyword evidence="4 5" id="KW-0472">Membrane</keyword>
<dbReference type="OrthoDB" id="6770063at2759"/>
<keyword evidence="7" id="KW-1185">Reference proteome</keyword>
<keyword evidence="3 5" id="KW-1133">Transmembrane helix</keyword>
<name>A8Q2U5_MALGO</name>
<feature type="transmembrane region" description="Helical" evidence="5">
    <location>
        <begin position="55"/>
        <end position="73"/>
    </location>
</feature>
<feature type="transmembrane region" description="Helical" evidence="5">
    <location>
        <begin position="318"/>
        <end position="340"/>
    </location>
</feature>
<dbReference type="Proteomes" id="UP000008837">
    <property type="component" value="Unassembled WGS sequence"/>
</dbReference>
<feature type="transmembrane region" description="Helical" evidence="5">
    <location>
        <begin position="183"/>
        <end position="204"/>
    </location>
</feature>
<dbReference type="EMBL" id="AAYY01000008">
    <property type="protein sequence ID" value="EDP43227.1"/>
    <property type="molecule type" value="Genomic_DNA"/>
</dbReference>
<feature type="transmembrane region" description="Helical" evidence="5">
    <location>
        <begin position="286"/>
        <end position="306"/>
    </location>
</feature>
<dbReference type="RefSeq" id="XP_001730441.1">
    <property type="nucleotide sequence ID" value="XM_001730389.1"/>
</dbReference>
<evidence type="ECO:0000256" key="2">
    <source>
        <dbReference type="ARBA" id="ARBA00022692"/>
    </source>
</evidence>
<dbReference type="AlphaFoldDB" id="A8Q2U5"/>
<dbReference type="InterPro" id="IPR036259">
    <property type="entry name" value="MFS_trans_sf"/>
</dbReference>
<comment type="caution">
    <text evidence="6">The sequence shown here is derived from an EMBL/GenBank/DDBJ whole genome shotgun (WGS) entry which is preliminary data.</text>
</comment>
<dbReference type="OMA" id="VNERAGW"/>
<dbReference type="PANTHER" id="PTHR23502:SF184">
    <property type="entry name" value="MAJOR FACILITATOR SUPERFAMILY (MFS) PROFILE DOMAIN-CONTAINING PROTEIN"/>
    <property type="match status" value="1"/>
</dbReference>
<feature type="transmembrane region" description="Helical" evidence="5">
    <location>
        <begin position="148"/>
        <end position="171"/>
    </location>
</feature>
<feature type="transmembrane region" description="Helical" evidence="5">
    <location>
        <begin position="224"/>
        <end position="246"/>
    </location>
</feature>
<gene>
    <name evidence="6" type="ORF">MGL_2237</name>
</gene>
<dbReference type="InParanoid" id="A8Q2U5"/>
<evidence type="ECO:0000256" key="1">
    <source>
        <dbReference type="ARBA" id="ARBA00004141"/>
    </source>
</evidence>
<comment type="subcellular location">
    <subcellularLocation>
        <location evidence="1">Membrane</location>
        <topology evidence="1">Multi-pass membrane protein</topology>
    </subcellularLocation>
</comment>
<dbReference type="PANTHER" id="PTHR23502">
    <property type="entry name" value="MAJOR FACILITATOR SUPERFAMILY"/>
    <property type="match status" value="1"/>
</dbReference>
<dbReference type="InterPro" id="IPR011701">
    <property type="entry name" value="MFS"/>
</dbReference>
<evidence type="ECO:0000313" key="6">
    <source>
        <dbReference type="EMBL" id="EDP43227.1"/>
    </source>
</evidence>
<evidence type="ECO:0000256" key="5">
    <source>
        <dbReference type="SAM" id="Phobius"/>
    </source>
</evidence>
<dbReference type="KEGG" id="mgl:MGL_2237"/>
<sequence>MGATAFSNVAGSIVDMTTERERNPYNTMFRFFTFMGPAVAATVGAVVVHDSNWHWNLRSLPVAAFACLVLYTWTVPETYLPILIEQQIETEMENVEEQLHHHSWFHRKVNHIYHHLPGLKLVKLLLWRVIVSLPVPWILLIEEPLIMVITFYTSLLYGLLYGFLLIFPQVWGTVRGFSPVQVGYTYFAVMAGFCLSTAFVSLWIQNTEYRRAYDMNKHSPELRIRSGLFSTFLVPIGLFLFGWTAPFPHVHWIVPCIGAMCFSMGMLCVFSSWMAYMTDTYSNNTAAVIAMNSFVRCGLAGAFPLFTEQMVTGMTLQGAMTLFGGISIPLSGAGLVIAFYGNRIREKSRHAVYG</sequence>
<dbReference type="Gene3D" id="1.20.1250.20">
    <property type="entry name" value="MFS general substrate transporter like domains"/>
    <property type="match status" value="1"/>
</dbReference>
<dbReference type="Pfam" id="PF07690">
    <property type="entry name" value="MFS_1"/>
    <property type="match status" value="1"/>
</dbReference>